<sequence>MAGLDEVERQPMRRTGVIIPSLGEPPQYPATHAVNGELYFRPESPGLMVCPVDETPSEPCDARPEELDVAIAMDRMQSVTTLPVDRVLHSWAGLRAFAEDRRPVVGRDPRNDRFCWLAGQGGFGLQTSPALGALVAAHLNHGAVVNGDIDIHRLFS</sequence>
<accession>A0A2A5WV56</accession>
<evidence type="ECO:0000313" key="4">
    <source>
        <dbReference type="Proteomes" id="UP000219327"/>
    </source>
</evidence>
<proteinExistence type="predicted"/>
<gene>
    <name evidence="3" type="ORF">CNE99_04320</name>
</gene>
<protein>
    <recommendedName>
        <fullName evidence="2">FAD dependent oxidoreductase domain-containing protein</fullName>
    </recommendedName>
</protein>
<reference evidence="3 4" key="1">
    <citation type="submission" date="2017-08" db="EMBL/GenBank/DDBJ databases">
        <title>Fine stratification of microbial communities through a metagenomic profile of the photic zone.</title>
        <authorList>
            <person name="Haro-Moreno J.M."/>
            <person name="Lopez-Perez M."/>
            <person name="De La Torre J."/>
            <person name="Picazo A."/>
            <person name="Camacho A."/>
            <person name="Rodriguez-Valera F."/>
        </authorList>
    </citation>
    <scope>NUCLEOTIDE SEQUENCE [LARGE SCALE GENOMIC DNA]</scope>
    <source>
        <strain evidence="3">MED-G24</strain>
    </source>
</reference>
<evidence type="ECO:0000259" key="2">
    <source>
        <dbReference type="Pfam" id="PF01266"/>
    </source>
</evidence>
<dbReference type="Proteomes" id="UP000219327">
    <property type="component" value="Unassembled WGS sequence"/>
</dbReference>
<dbReference type="GO" id="GO:0016491">
    <property type="term" value="F:oxidoreductase activity"/>
    <property type="evidence" value="ECO:0007669"/>
    <property type="project" value="UniProtKB-KW"/>
</dbReference>
<dbReference type="Pfam" id="PF01266">
    <property type="entry name" value="DAO"/>
    <property type="match status" value="1"/>
</dbReference>
<dbReference type="Gene3D" id="3.30.9.10">
    <property type="entry name" value="D-Amino Acid Oxidase, subunit A, domain 2"/>
    <property type="match status" value="1"/>
</dbReference>
<dbReference type="EMBL" id="NTKD01000016">
    <property type="protein sequence ID" value="PDH39996.1"/>
    <property type="molecule type" value="Genomic_DNA"/>
</dbReference>
<dbReference type="InterPro" id="IPR036188">
    <property type="entry name" value="FAD/NAD-bd_sf"/>
</dbReference>
<evidence type="ECO:0000256" key="1">
    <source>
        <dbReference type="ARBA" id="ARBA00023002"/>
    </source>
</evidence>
<dbReference type="AlphaFoldDB" id="A0A2A5WV56"/>
<comment type="caution">
    <text evidence="3">The sequence shown here is derived from an EMBL/GenBank/DDBJ whole genome shotgun (WGS) entry which is preliminary data.</text>
</comment>
<evidence type="ECO:0000313" key="3">
    <source>
        <dbReference type="EMBL" id="PDH39996.1"/>
    </source>
</evidence>
<dbReference type="InterPro" id="IPR006076">
    <property type="entry name" value="FAD-dep_OxRdtase"/>
</dbReference>
<organism evidence="3 4">
    <name type="scientific">OM182 bacterium MED-G24</name>
    <dbReference type="NCBI Taxonomy" id="1986255"/>
    <lineage>
        <taxon>Bacteria</taxon>
        <taxon>Pseudomonadati</taxon>
        <taxon>Pseudomonadota</taxon>
        <taxon>Gammaproteobacteria</taxon>
        <taxon>OMG group</taxon>
        <taxon>OM182 clade</taxon>
    </lineage>
</organism>
<keyword evidence="1" id="KW-0560">Oxidoreductase</keyword>
<feature type="domain" description="FAD dependent oxidoreductase" evidence="2">
    <location>
        <begin position="10"/>
        <end position="137"/>
    </location>
</feature>
<name>A0A2A5WV56_9GAMM</name>
<dbReference type="Gene3D" id="3.50.50.60">
    <property type="entry name" value="FAD/NAD(P)-binding domain"/>
    <property type="match status" value="1"/>
</dbReference>